<reference evidence="1 2" key="1">
    <citation type="submission" date="2016-01" db="EMBL/GenBank/DDBJ databases">
        <title>The draft genome sequence of Aquimarina sp. RZW4-3-2.</title>
        <authorList>
            <person name="Wang Y."/>
        </authorList>
    </citation>
    <scope>NUCLEOTIDE SEQUENCE [LARGE SCALE GENOMIC DNA]</scope>
    <source>
        <strain evidence="1 2">RZW4-3-2</strain>
    </source>
</reference>
<dbReference type="STRING" id="1642818.AWE51_08910"/>
<dbReference type="Pfam" id="PF19265">
    <property type="entry name" value="DUF5908"/>
    <property type="match status" value="1"/>
</dbReference>
<dbReference type="AlphaFoldDB" id="A0A162ZF91"/>
<gene>
    <name evidence="1" type="ORF">AWE51_08910</name>
</gene>
<dbReference type="RefSeq" id="WP_066315580.1">
    <property type="nucleotide sequence ID" value="NZ_CANLSS010000009.1"/>
</dbReference>
<comment type="caution">
    <text evidence="1">The sequence shown here is derived from an EMBL/GenBank/DDBJ whole genome shotgun (WGS) entry which is preliminary data.</text>
</comment>
<keyword evidence="2" id="KW-1185">Reference proteome</keyword>
<dbReference type="InterPro" id="IPR045459">
    <property type="entry name" value="DUF5908"/>
</dbReference>
<proteinExistence type="predicted"/>
<evidence type="ECO:0000313" key="2">
    <source>
        <dbReference type="Proteomes" id="UP000076715"/>
    </source>
</evidence>
<name>A0A162ZF91_9FLAO</name>
<dbReference type="EMBL" id="LQRT01000024">
    <property type="protein sequence ID" value="KZS39760.1"/>
    <property type="molecule type" value="Genomic_DNA"/>
</dbReference>
<sequence>MTLIIKELVIRGVVSSDDSESNEFSFNKEHISPYLEQMKKEIERECCEKILQKLETTTIR</sequence>
<dbReference type="Proteomes" id="UP000076715">
    <property type="component" value="Unassembled WGS sequence"/>
</dbReference>
<evidence type="ECO:0000313" key="1">
    <source>
        <dbReference type="EMBL" id="KZS39760.1"/>
    </source>
</evidence>
<protein>
    <submittedName>
        <fullName evidence="1">Uncharacterized protein</fullName>
    </submittedName>
</protein>
<organism evidence="1 2">
    <name type="scientific">Aquimarina aggregata</name>
    <dbReference type="NCBI Taxonomy" id="1642818"/>
    <lineage>
        <taxon>Bacteria</taxon>
        <taxon>Pseudomonadati</taxon>
        <taxon>Bacteroidota</taxon>
        <taxon>Flavobacteriia</taxon>
        <taxon>Flavobacteriales</taxon>
        <taxon>Flavobacteriaceae</taxon>
        <taxon>Aquimarina</taxon>
    </lineage>
</organism>
<accession>A0A162ZF91</accession>